<dbReference type="PROSITE" id="PS50932">
    <property type="entry name" value="HTH_LACI_2"/>
    <property type="match status" value="1"/>
</dbReference>
<dbReference type="Gene3D" id="1.10.260.40">
    <property type="entry name" value="lambda repressor-like DNA-binding domains"/>
    <property type="match status" value="1"/>
</dbReference>
<gene>
    <name evidence="5" type="ORF">ACFFGY_01075</name>
</gene>
<sequence>MLKAAVTIHDVAKAAGVSIGTVSKVLNNQGRFTEETRIRVRQSAESLRFQPNALAQSLHQKRSYTVGLVSRDSFGRFSLPLLEGIENALDPARMAVFVCKPTDDPVHERRHIESLMAKRVDGLIVTSRRTDKRPPVDLAGTSMPVVYAYAQPEGSEAVCVLPDDRGGGQLAGQHLLCLGRTALAHVTGPEHFTAVRERRQGFEEALREAGRSLDPDWYLSGPWSEAWGHEAVGRLLEHGPRFDAIFCGSDQIARGVADALRERGLRVPEDVALVGYDNWDIIAAATRPPLTTIDPCLETLGQQAASCLLAMIAGAEATVPRVIRHPCRLVVRQSCGGEALL</sequence>
<evidence type="ECO:0000256" key="2">
    <source>
        <dbReference type="ARBA" id="ARBA00023125"/>
    </source>
</evidence>
<dbReference type="SUPFAM" id="SSF53822">
    <property type="entry name" value="Periplasmic binding protein-like I"/>
    <property type="match status" value="1"/>
</dbReference>
<evidence type="ECO:0000256" key="1">
    <source>
        <dbReference type="ARBA" id="ARBA00023015"/>
    </source>
</evidence>
<dbReference type="Pfam" id="PF00532">
    <property type="entry name" value="Peripla_BP_1"/>
    <property type="match status" value="1"/>
</dbReference>
<keyword evidence="1" id="KW-0805">Transcription regulation</keyword>
<reference evidence="5 6" key="1">
    <citation type="submission" date="2024-09" db="EMBL/GenBank/DDBJ databases">
        <authorList>
            <person name="Sun Q."/>
            <person name="Mori K."/>
        </authorList>
    </citation>
    <scope>NUCLEOTIDE SEQUENCE [LARGE SCALE GENOMIC DNA]</scope>
    <source>
        <strain evidence="5 6">TBRC 5777</strain>
    </source>
</reference>
<dbReference type="EMBL" id="JBHLUN010000001">
    <property type="protein sequence ID" value="MFC0406819.1"/>
    <property type="molecule type" value="Genomic_DNA"/>
</dbReference>
<evidence type="ECO:0000313" key="6">
    <source>
        <dbReference type="Proteomes" id="UP001589865"/>
    </source>
</evidence>
<comment type="caution">
    <text evidence="5">The sequence shown here is derived from an EMBL/GenBank/DDBJ whole genome shotgun (WGS) entry which is preliminary data.</text>
</comment>
<dbReference type="Gene3D" id="3.40.50.2300">
    <property type="match status" value="2"/>
</dbReference>
<name>A0ABV6JM85_9PROT</name>
<evidence type="ECO:0000313" key="5">
    <source>
        <dbReference type="EMBL" id="MFC0406819.1"/>
    </source>
</evidence>
<dbReference type="Proteomes" id="UP001589865">
    <property type="component" value="Unassembled WGS sequence"/>
</dbReference>
<proteinExistence type="predicted"/>
<dbReference type="InterPro" id="IPR000843">
    <property type="entry name" value="HTH_LacI"/>
</dbReference>
<dbReference type="RefSeq" id="WP_377042504.1">
    <property type="nucleotide sequence ID" value="NZ_JBHLUN010000001.1"/>
</dbReference>
<dbReference type="Pfam" id="PF00356">
    <property type="entry name" value="LacI"/>
    <property type="match status" value="1"/>
</dbReference>
<dbReference type="PANTHER" id="PTHR30146:SF109">
    <property type="entry name" value="HTH-TYPE TRANSCRIPTIONAL REGULATOR GALS"/>
    <property type="match status" value="1"/>
</dbReference>
<organism evidence="5 6">
    <name type="scientific">Roseomonas elaeocarpi</name>
    <dbReference type="NCBI Taxonomy" id="907779"/>
    <lineage>
        <taxon>Bacteria</taxon>
        <taxon>Pseudomonadati</taxon>
        <taxon>Pseudomonadota</taxon>
        <taxon>Alphaproteobacteria</taxon>
        <taxon>Acetobacterales</taxon>
        <taxon>Roseomonadaceae</taxon>
        <taxon>Roseomonas</taxon>
    </lineage>
</organism>
<feature type="domain" description="HTH lacI-type" evidence="4">
    <location>
        <begin position="6"/>
        <end position="60"/>
    </location>
</feature>
<accession>A0ABV6JM85</accession>
<evidence type="ECO:0000259" key="4">
    <source>
        <dbReference type="PROSITE" id="PS50932"/>
    </source>
</evidence>
<dbReference type="InterPro" id="IPR010982">
    <property type="entry name" value="Lambda_DNA-bd_dom_sf"/>
</dbReference>
<dbReference type="SUPFAM" id="SSF47413">
    <property type="entry name" value="lambda repressor-like DNA-binding domains"/>
    <property type="match status" value="1"/>
</dbReference>
<dbReference type="InterPro" id="IPR001761">
    <property type="entry name" value="Peripla_BP/Lac1_sug-bd_dom"/>
</dbReference>
<dbReference type="InterPro" id="IPR028082">
    <property type="entry name" value="Peripla_BP_I"/>
</dbReference>
<evidence type="ECO:0000256" key="3">
    <source>
        <dbReference type="ARBA" id="ARBA00023163"/>
    </source>
</evidence>
<dbReference type="CDD" id="cd01392">
    <property type="entry name" value="HTH_LacI"/>
    <property type="match status" value="1"/>
</dbReference>
<dbReference type="CDD" id="cd06288">
    <property type="entry name" value="PBP1_sucrose_transcription_regulator"/>
    <property type="match status" value="1"/>
</dbReference>
<dbReference type="PANTHER" id="PTHR30146">
    <property type="entry name" value="LACI-RELATED TRANSCRIPTIONAL REPRESSOR"/>
    <property type="match status" value="1"/>
</dbReference>
<dbReference type="PROSITE" id="PS00356">
    <property type="entry name" value="HTH_LACI_1"/>
    <property type="match status" value="1"/>
</dbReference>
<keyword evidence="6" id="KW-1185">Reference proteome</keyword>
<dbReference type="SMART" id="SM00354">
    <property type="entry name" value="HTH_LACI"/>
    <property type="match status" value="1"/>
</dbReference>
<dbReference type="GO" id="GO:0003677">
    <property type="term" value="F:DNA binding"/>
    <property type="evidence" value="ECO:0007669"/>
    <property type="project" value="UniProtKB-KW"/>
</dbReference>
<dbReference type="PRINTS" id="PR00036">
    <property type="entry name" value="HTHLACI"/>
</dbReference>
<keyword evidence="2 5" id="KW-0238">DNA-binding</keyword>
<protein>
    <submittedName>
        <fullName evidence="5">LacI family DNA-binding transcriptional regulator</fullName>
    </submittedName>
</protein>
<keyword evidence="3" id="KW-0804">Transcription</keyword>